<protein>
    <submittedName>
        <fullName evidence="1">Uncharacterized protein</fullName>
    </submittedName>
</protein>
<name>A0ACC0YRN4_9ROSI</name>
<proteinExistence type="predicted"/>
<gene>
    <name evidence="1" type="ORF">Pint_28065</name>
</gene>
<evidence type="ECO:0000313" key="1">
    <source>
        <dbReference type="EMBL" id="KAJ0040239.1"/>
    </source>
</evidence>
<accession>A0ACC0YRN4</accession>
<reference evidence="2" key="1">
    <citation type="journal article" date="2023" name="G3 (Bethesda)">
        <title>Genome assembly and association tests identify interacting loci associated with vigor, precocity, and sex in interspecific pistachio rootstocks.</title>
        <authorList>
            <person name="Palmer W."/>
            <person name="Jacygrad E."/>
            <person name="Sagayaradj S."/>
            <person name="Cavanaugh K."/>
            <person name="Han R."/>
            <person name="Bertier L."/>
            <person name="Beede B."/>
            <person name="Kafkas S."/>
            <person name="Golino D."/>
            <person name="Preece J."/>
            <person name="Michelmore R."/>
        </authorList>
    </citation>
    <scope>NUCLEOTIDE SEQUENCE [LARGE SCALE GENOMIC DNA]</scope>
</reference>
<evidence type="ECO:0000313" key="2">
    <source>
        <dbReference type="Proteomes" id="UP001163603"/>
    </source>
</evidence>
<sequence>MVIVNTRGLAMATIVVMVAANLMLAHLGVSQQTLCGGNISDLRKQCSKFVENPNLNPSQECCSAVNKFDIRCACNFVTPIVTKLVNMTNAVIVARKCGLTIQPGFKCGSYTVPDHPPNWKI</sequence>
<organism evidence="1 2">
    <name type="scientific">Pistacia integerrima</name>
    <dbReference type="NCBI Taxonomy" id="434235"/>
    <lineage>
        <taxon>Eukaryota</taxon>
        <taxon>Viridiplantae</taxon>
        <taxon>Streptophyta</taxon>
        <taxon>Embryophyta</taxon>
        <taxon>Tracheophyta</taxon>
        <taxon>Spermatophyta</taxon>
        <taxon>Magnoliopsida</taxon>
        <taxon>eudicotyledons</taxon>
        <taxon>Gunneridae</taxon>
        <taxon>Pentapetalae</taxon>
        <taxon>rosids</taxon>
        <taxon>malvids</taxon>
        <taxon>Sapindales</taxon>
        <taxon>Anacardiaceae</taxon>
        <taxon>Pistacia</taxon>
    </lineage>
</organism>
<dbReference type="EMBL" id="CM047740">
    <property type="protein sequence ID" value="KAJ0040239.1"/>
    <property type="molecule type" value="Genomic_DNA"/>
</dbReference>
<comment type="caution">
    <text evidence="1">The sequence shown here is derived from an EMBL/GenBank/DDBJ whole genome shotgun (WGS) entry which is preliminary data.</text>
</comment>
<keyword evidence="2" id="KW-1185">Reference proteome</keyword>
<dbReference type="Proteomes" id="UP001163603">
    <property type="component" value="Chromosome 5"/>
</dbReference>